<feature type="compositionally biased region" description="Acidic residues" evidence="8">
    <location>
        <begin position="87"/>
        <end position="108"/>
    </location>
</feature>
<dbReference type="InterPro" id="IPR027417">
    <property type="entry name" value="P-loop_NTPase"/>
</dbReference>
<dbReference type="InterPro" id="IPR032319">
    <property type="entry name" value="CLP1_P"/>
</dbReference>
<feature type="domain" description="Clp1 P-loop" evidence="9">
    <location>
        <begin position="385"/>
        <end position="596"/>
    </location>
</feature>
<organism evidence="10 11">
    <name type="scientific">Obba rivulosa</name>
    <dbReference type="NCBI Taxonomy" id="1052685"/>
    <lineage>
        <taxon>Eukaryota</taxon>
        <taxon>Fungi</taxon>
        <taxon>Dikarya</taxon>
        <taxon>Basidiomycota</taxon>
        <taxon>Agaricomycotina</taxon>
        <taxon>Agaricomycetes</taxon>
        <taxon>Polyporales</taxon>
        <taxon>Gelatoporiaceae</taxon>
        <taxon>Obba</taxon>
    </lineage>
</organism>
<dbReference type="GO" id="GO:0000448">
    <property type="term" value="P:cleavage in ITS2 between 5.8S rRNA and LSU-rRNA of tricistronic rRNA transcript (SSU-rRNA, 5.8S rRNA, LSU-rRNA)"/>
    <property type="evidence" value="ECO:0007669"/>
    <property type="project" value="TreeGrafter"/>
</dbReference>
<keyword evidence="5" id="KW-0547">Nucleotide-binding</keyword>
<dbReference type="Gene3D" id="3.40.50.300">
    <property type="entry name" value="P-loop containing nucleotide triphosphate hydrolases"/>
    <property type="match status" value="1"/>
</dbReference>
<evidence type="ECO:0000256" key="7">
    <source>
        <dbReference type="ARBA" id="ARBA00022840"/>
    </source>
</evidence>
<dbReference type="GO" id="GO:0005634">
    <property type="term" value="C:nucleus"/>
    <property type="evidence" value="ECO:0007669"/>
    <property type="project" value="TreeGrafter"/>
</dbReference>
<gene>
    <name evidence="10" type="ORF">OBBRIDRAFT_814272</name>
</gene>
<accession>A0A8E2APN3</accession>
<evidence type="ECO:0000313" key="10">
    <source>
        <dbReference type="EMBL" id="OCH87094.1"/>
    </source>
</evidence>
<feature type="compositionally biased region" description="Acidic residues" evidence="8">
    <location>
        <begin position="674"/>
        <end position="687"/>
    </location>
</feature>
<evidence type="ECO:0000256" key="1">
    <source>
        <dbReference type="ARBA" id="ARBA00011003"/>
    </source>
</evidence>
<reference evidence="10 11" key="1">
    <citation type="submission" date="2016-07" db="EMBL/GenBank/DDBJ databases">
        <title>Draft genome of the white-rot fungus Obba rivulosa 3A-2.</title>
        <authorList>
            <consortium name="DOE Joint Genome Institute"/>
            <person name="Miettinen O."/>
            <person name="Riley R."/>
            <person name="Acob R."/>
            <person name="Barry K."/>
            <person name="Cullen D."/>
            <person name="De Vries R."/>
            <person name="Hainaut M."/>
            <person name="Hatakka A."/>
            <person name="Henrissat B."/>
            <person name="Hilden K."/>
            <person name="Kuo R."/>
            <person name="Labutti K."/>
            <person name="Lipzen A."/>
            <person name="Makela M.R."/>
            <person name="Sandor L."/>
            <person name="Spatafora J.W."/>
            <person name="Grigoriev I.V."/>
            <person name="Hibbett D.S."/>
        </authorList>
    </citation>
    <scope>NUCLEOTIDE SEQUENCE [LARGE SCALE GENOMIC DNA]</scope>
    <source>
        <strain evidence="10 11">3A-2</strain>
    </source>
</reference>
<keyword evidence="4" id="KW-0808">Transferase</keyword>
<feature type="compositionally biased region" description="Basic and acidic residues" evidence="8">
    <location>
        <begin position="64"/>
        <end position="85"/>
    </location>
</feature>
<evidence type="ECO:0000256" key="8">
    <source>
        <dbReference type="SAM" id="MobiDB-lite"/>
    </source>
</evidence>
<feature type="compositionally biased region" description="Basic residues" evidence="8">
    <location>
        <begin position="54"/>
        <end position="63"/>
    </location>
</feature>
<proteinExistence type="inferred from homology"/>
<evidence type="ECO:0000256" key="4">
    <source>
        <dbReference type="ARBA" id="ARBA00022679"/>
    </source>
</evidence>
<dbReference type="EMBL" id="KV722499">
    <property type="protein sequence ID" value="OCH87094.1"/>
    <property type="molecule type" value="Genomic_DNA"/>
</dbReference>
<evidence type="ECO:0000313" key="11">
    <source>
        <dbReference type="Proteomes" id="UP000250043"/>
    </source>
</evidence>
<evidence type="ECO:0000256" key="5">
    <source>
        <dbReference type="ARBA" id="ARBA00022741"/>
    </source>
</evidence>
<evidence type="ECO:0000256" key="3">
    <source>
        <dbReference type="ARBA" id="ARBA00019824"/>
    </source>
</evidence>
<dbReference type="GO" id="GO:0051731">
    <property type="term" value="F:polynucleotide 5'-hydroxyl-kinase activity"/>
    <property type="evidence" value="ECO:0007669"/>
    <property type="project" value="InterPro"/>
</dbReference>
<feature type="compositionally biased region" description="Acidic residues" evidence="8">
    <location>
        <begin position="145"/>
        <end position="154"/>
    </location>
</feature>
<feature type="region of interest" description="Disordered" evidence="8">
    <location>
        <begin position="674"/>
        <end position="705"/>
    </location>
</feature>
<evidence type="ECO:0000256" key="2">
    <source>
        <dbReference type="ARBA" id="ARBA00018706"/>
    </source>
</evidence>
<dbReference type="OrthoDB" id="2405412at2759"/>
<dbReference type="GO" id="GO:0005524">
    <property type="term" value="F:ATP binding"/>
    <property type="evidence" value="ECO:0007669"/>
    <property type="project" value="UniProtKB-KW"/>
</dbReference>
<name>A0A8E2APN3_9APHY</name>
<dbReference type="Proteomes" id="UP000250043">
    <property type="component" value="Unassembled WGS sequence"/>
</dbReference>
<protein>
    <recommendedName>
        <fullName evidence="3">Polynucleotide 5'-hydroxyl-kinase GRC3</fullName>
    </recommendedName>
    <alternativeName>
        <fullName evidence="2">Polynucleotide 5'-hydroxyl-kinase grc3</fullName>
    </alternativeName>
</protein>
<dbReference type="SUPFAM" id="SSF52540">
    <property type="entry name" value="P-loop containing nucleoside triphosphate hydrolases"/>
    <property type="match status" value="1"/>
</dbReference>
<dbReference type="Pfam" id="PF16575">
    <property type="entry name" value="CLP1_P"/>
    <property type="match status" value="1"/>
</dbReference>
<keyword evidence="6" id="KW-0418">Kinase</keyword>
<dbReference type="InterPro" id="IPR045116">
    <property type="entry name" value="Clp1/Grc3"/>
</dbReference>
<feature type="compositionally biased region" description="Pro residues" evidence="8">
    <location>
        <begin position="18"/>
        <end position="37"/>
    </location>
</feature>
<evidence type="ECO:0000259" key="9">
    <source>
        <dbReference type="Pfam" id="PF16575"/>
    </source>
</evidence>
<sequence>MLSAVAARKLRLQSKEPAPLPAPATKPPSPLPSPPRSTPRKASQKRKVSEQTPKPRKRTKQQHKNAENTRARYFEQEDSFQKQEDVIVVEDDEDVSDASISDSDDVLDSVDFTQVPQGPYAPPAQGVRPANRKRAWSPSAPLPDSSEDEDEEQLETGGATAHTGPSALHTLVDQAPPELTHFEFLVDANTFQLTSEDLRSLRLEAPFAEQNGVVLLISASDTLAFAGTYALTVLRGAVSLGGVVLAASAITHRVFAPRSSPLPVIAFAHGDDRDLDTMPLPARIRSAVSSDVAVVLVQELHTGVEGLGRVCRTFEGAFKPSRWQNGASSAHLGLQGVHVITGHAQDAIPMVIPPPWEIAMSAATQANAGGGAESAFPKRVYLVKGARNSGKSTFARTLLNRLSIIHVRRYRRVAYLDCDVGQSEFTPGGMVALNVLDRPQFGPPFTHPSIPYASHYIGATSPRSSPSHYLDAIQALIQTYNLDIQHAILDDDAGSSGAADARIADHIPLVVNTMGWTKGLGSDLARRIEEMLEPSDIFEFEVPVPEDAWAAERPHVGGASQDGVTLHALEAVPPSVLSNYYTAADHRTLSVLSYFHAVFPQPEPSVQLRSVTATSWSTSLPLCARPPYEVDWTVAFDRVVLTGAGMEDVVPSEIERVLNGAVVALVSREPGTLDADEDAVADADAEDGSGPINYKQGAPPPSPSTSKCVGLALIRSIAPATQASVLHMLTPVPPSLLSDCRTLVKGELELPVWGMLDFRSVDGADVAGAERSRVPYLRWGKGEGAGGGRRRVRRNLMRRGQM</sequence>
<dbReference type="AlphaFoldDB" id="A0A8E2APN3"/>
<feature type="region of interest" description="Disordered" evidence="8">
    <location>
        <begin position="1"/>
        <end position="165"/>
    </location>
</feature>
<dbReference type="PANTHER" id="PTHR12755:SF3">
    <property type="entry name" value="POLYNUCLEOTIDE 5'-HYDROXYL-KINASE NOL9"/>
    <property type="match status" value="1"/>
</dbReference>
<keyword evidence="7" id="KW-0067">ATP-binding</keyword>
<evidence type="ECO:0000256" key="6">
    <source>
        <dbReference type="ARBA" id="ARBA00022777"/>
    </source>
</evidence>
<keyword evidence="11" id="KW-1185">Reference proteome</keyword>
<comment type="similarity">
    <text evidence="1">Belongs to the Clp1 family. NOL9/GRC3 subfamily.</text>
</comment>
<dbReference type="PANTHER" id="PTHR12755">
    <property type="entry name" value="CLEAVAGE/POLYADENYLATION FACTOR IA SUBUNIT CLP1P"/>
    <property type="match status" value="1"/>
</dbReference>